<dbReference type="EMBL" id="JAODUP010000119">
    <property type="protein sequence ID" value="KAK2161284.1"/>
    <property type="molecule type" value="Genomic_DNA"/>
</dbReference>
<dbReference type="InterPro" id="IPR016729">
    <property type="entry name" value="FADD"/>
</dbReference>
<feature type="compositionally biased region" description="Polar residues" evidence="1">
    <location>
        <begin position="120"/>
        <end position="135"/>
    </location>
</feature>
<dbReference type="CDD" id="cd01670">
    <property type="entry name" value="Death"/>
    <property type="match status" value="1"/>
</dbReference>
<feature type="domain" description="Death" evidence="2">
    <location>
        <begin position="167"/>
        <end position="251"/>
    </location>
</feature>
<dbReference type="InterPro" id="IPR011029">
    <property type="entry name" value="DEATH-like_dom_sf"/>
</dbReference>
<accession>A0AAD9JXU6</accession>
<sequence length="251" mass="28350">MSSFGVIDLQPYSSHVPLERYESNIVSSSVPFHDIHREVPESGLLCDSISLSQNTEPSVGTIQIAETLNLQLKYKKRPLASRQEQNCTPDTTDSAIDSARSSTVMANVYQESCNVTVLSTSRSPPNAIQRSNNNHQHLDRNATYSKTGKNGKRRKIVPIKVRKHIISDDQVEKVAEHLGHDWRRLGRKLGFNEGALDAFEYDHHQAGLCEIIYQMLLMWKEKQGVKAYVKYVATYLVELKRADVAKLLSVK</sequence>
<organism evidence="3 4">
    <name type="scientific">Paralvinella palmiformis</name>
    <dbReference type="NCBI Taxonomy" id="53620"/>
    <lineage>
        <taxon>Eukaryota</taxon>
        <taxon>Metazoa</taxon>
        <taxon>Spiralia</taxon>
        <taxon>Lophotrochozoa</taxon>
        <taxon>Annelida</taxon>
        <taxon>Polychaeta</taxon>
        <taxon>Sedentaria</taxon>
        <taxon>Canalipalpata</taxon>
        <taxon>Terebellida</taxon>
        <taxon>Terebelliformia</taxon>
        <taxon>Alvinellidae</taxon>
        <taxon>Paralvinella</taxon>
    </lineage>
</organism>
<dbReference type="Proteomes" id="UP001208570">
    <property type="component" value="Unassembled WGS sequence"/>
</dbReference>
<dbReference type="SMART" id="SM00005">
    <property type="entry name" value="DEATH"/>
    <property type="match status" value="1"/>
</dbReference>
<dbReference type="Pfam" id="PF00531">
    <property type="entry name" value="Death"/>
    <property type="match status" value="1"/>
</dbReference>
<evidence type="ECO:0000256" key="1">
    <source>
        <dbReference type="SAM" id="MobiDB-lite"/>
    </source>
</evidence>
<evidence type="ECO:0000259" key="2">
    <source>
        <dbReference type="PROSITE" id="PS50017"/>
    </source>
</evidence>
<keyword evidence="4" id="KW-1185">Reference proteome</keyword>
<dbReference type="AlphaFoldDB" id="A0AAD9JXU6"/>
<dbReference type="InterPro" id="IPR000488">
    <property type="entry name" value="Death_dom"/>
</dbReference>
<gene>
    <name evidence="3" type="ORF">LSH36_119g07032</name>
</gene>
<dbReference type="Gene3D" id="1.10.533.10">
    <property type="entry name" value="Death Domain, Fas"/>
    <property type="match status" value="1"/>
</dbReference>
<comment type="caution">
    <text evidence="3">The sequence shown here is derived from an EMBL/GenBank/DDBJ whole genome shotgun (WGS) entry which is preliminary data.</text>
</comment>
<dbReference type="PANTHER" id="PTHR15077">
    <property type="entry name" value="FAS-ASSOCIATING DEATH DOMAIN-CONTAINING PROTEIN FADD"/>
    <property type="match status" value="1"/>
</dbReference>
<dbReference type="PANTHER" id="PTHR15077:SF12">
    <property type="entry name" value="DEATH DOMAIN-CONTAINING PROTEIN"/>
    <property type="match status" value="1"/>
</dbReference>
<reference evidence="3" key="1">
    <citation type="journal article" date="2023" name="Mol. Biol. Evol.">
        <title>Third-Generation Sequencing Reveals the Adaptive Role of the Epigenome in Three Deep-Sea Polychaetes.</title>
        <authorList>
            <person name="Perez M."/>
            <person name="Aroh O."/>
            <person name="Sun Y."/>
            <person name="Lan Y."/>
            <person name="Juniper S.K."/>
            <person name="Young C.R."/>
            <person name="Angers B."/>
            <person name="Qian P.Y."/>
        </authorList>
    </citation>
    <scope>NUCLEOTIDE SEQUENCE</scope>
    <source>
        <strain evidence="3">P08H-3</strain>
    </source>
</reference>
<proteinExistence type="predicted"/>
<evidence type="ECO:0000313" key="4">
    <source>
        <dbReference type="Proteomes" id="UP001208570"/>
    </source>
</evidence>
<feature type="region of interest" description="Disordered" evidence="1">
    <location>
        <begin position="120"/>
        <end position="150"/>
    </location>
</feature>
<protein>
    <recommendedName>
        <fullName evidence="2">Death domain-containing protein</fullName>
    </recommendedName>
</protein>
<evidence type="ECO:0000313" key="3">
    <source>
        <dbReference type="EMBL" id="KAK2161284.1"/>
    </source>
</evidence>
<dbReference type="SUPFAM" id="SSF47986">
    <property type="entry name" value="DEATH domain"/>
    <property type="match status" value="1"/>
</dbReference>
<dbReference type="PROSITE" id="PS50017">
    <property type="entry name" value="DEATH_DOMAIN"/>
    <property type="match status" value="1"/>
</dbReference>
<dbReference type="GO" id="GO:0007165">
    <property type="term" value="P:signal transduction"/>
    <property type="evidence" value="ECO:0007669"/>
    <property type="project" value="InterPro"/>
</dbReference>
<name>A0AAD9JXU6_9ANNE</name>